<dbReference type="InterPro" id="IPR051820">
    <property type="entry name" value="FAD-binding_MO"/>
</dbReference>
<dbReference type="Gene3D" id="3.50.50.60">
    <property type="entry name" value="FAD/NAD(P)-binding domain"/>
    <property type="match status" value="3"/>
</dbReference>
<evidence type="ECO:0000256" key="6">
    <source>
        <dbReference type="ARBA" id="ARBA00023033"/>
    </source>
</evidence>
<keyword evidence="5 7" id="KW-0560">Oxidoreductase</keyword>
<keyword evidence="3" id="KW-0285">Flavoprotein</keyword>
<keyword evidence="8" id="KW-1185">Reference proteome</keyword>
<dbReference type="EMBL" id="JBHRVA010000002">
    <property type="protein sequence ID" value="MFC3302652.1"/>
    <property type="molecule type" value="Genomic_DNA"/>
</dbReference>
<dbReference type="InterPro" id="IPR020946">
    <property type="entry name" value="Flavin_mOase-like"/>
</dbReference>
<name>A0ABV7MCS3_9PROT</name>
<evidence type="ECO:0000256" key="5">
    <source>
        <dbReference type="ARBA" id="ARBA00023002"/>
    </source>
</evidence>
<evidence type="ECO:0000256" key="1">
    <source>
        <dbReference type="ARBA" id="ARBA00001974"/>
    </source>
</evidence>
<keyword evidence="4" id="KW-0274">FAD</keyword>
<organism evidence="7 8">
    <name type="scientific">Parvularcula lutaonensis</name>
    <dbReference type="NCBI Taxonomy" id="491923"/>
    <lineage>
        <taxon>Bacteria</taxon>
        <taxon>Pseudomonadati</taxon>
        <taxon>Pseudomonadota</taxon>
        <taxon>Alphaproteobacteria</taxon>
        <taxon>Parvularculales</taxon>
        <taxon>Parvularculaceae</taxon>
        <taxon>Parvularcula</taxon>
    </lineage>
</organism>
<comment type="caution">
    <text evidence="7">The sequence shown here is derived from an EMBL/GenBank/DDBJ whole genome shotgun (WGS) entry which is preliminary data.</text>
</comment>
<dbReference type="InterPro" id="IPR036188">
    <property type="entry name" value="FAD/NAD-bd_sf"/>
</dbReference>
<dbReference type="EC" id="1.14.13.-" evidence="7"/>
<dbReference type="SUPFAM" id="SSF51905">
    <property type="entry name" value="FAD/NAD(P)-binding domain"/>
    <property type="match status" value="1"/>
</dbReference>
<evidence type="ECO:0000256" key="4">
    <source>
        <dbReference type="ARBA" id="ARBA00022827"/>
    </source>
</evidence>
<comment type="similarity">
    <text evidence="2">Belongs to the FAD-binding monooxygenase family.</text>
</comment>
<dbReference type="GO" id="GO:0004497">
    <property type="term" value="F:monooxygenase activity"/>
    <property type="evidence" value="ECO:0007669"/>
    <property type="project" value="UniProtKB-KW"/>
</dbReference>
<dbReference type="Proteomes" id="UP001595607">
    <property type="component" value="Unassembled WGS sequence"/>
</dbReference>
<dbReference type="RefSeq" id="WP_189571140.1">
    <property type="nucleotide sequence ID" value="NZ_BMXU01000001.1"/>
</dbReference>
<reference evidence="8" key="1">
    <citation type="journal article" date="2019" name="Int. J. Syst. Evol. Microbiol.">
        <title>The Global Catalogue of Microorganisms (GCM) 10K type strain sequencing project: providing services to taxonomists for standard genome sequencing and annotation.</title>
        <authorList>
            <consortium name="The Broad Institute Genomics Platform"/>
            <consortium name="The Broad Institute Genome Sequencing Center for Infectious Disease"/>
            <person name="Wu L."/>
            <person name="Ma J."/>
        </authorList>
    </citation>
    <scope>NUCLEOTIDE SEQUENCE [LARGE SCALE GENOMIC DNA]</scope>
    <source>
        <strain evidence="8">KCTC 22245</strain>
    </source>
</reference>
<evidence type="ECO:0000256" key="2">
    <source>
        <dbReference type="ARBA" id="ARBA00010139"/>
    </source>
</evidence>
<accession>A0ABV7MCS3</accession>
<evidence type="ECO:0000256" key="3">
    <source>
        <dbReference type="ARBA" id="ARBA00022630"/>
    </source>
</evidence>
<dbReference type="PANTHER" id="PTHR43872">
    <property type="entry name" value="MONOOXYGENASE, PUTATIVE (AFU_ORTHOLOGUE AFUA_8G02570)-RELATED"/>
    <property type="match status" value="1"/>
</dbReference>
<dbReference type="Pfam" id="PF00743">
    <property type="entry name" value="FMO-like"/>
    <property type="match status" value="1"/>
</dbReference>
<protein>
    <submittedName>
        <fullName evidence="7">Flavin-containing monooxygenase</fullName>
        <ecNumber evidence="7">1.14.13.-</ecNumber>
    </submittedName>
</protein>
<comment type="cofactor">
    <cofactor evidence="1">
        <name>FAD</name>
        <dbReference type="ChEBI" id="CHEBI:57692"/>
    </cofactor>
</comment>
<dbReference type="PANTHER" id="PTHR43872:SF1">
    <property type="entry name" value="MONOOXYGENASE, PUTATIVE (AFU_ORTHOLOGUE AFUA_8G02570)-RELATED"/>
    <property type="match status" value="1"/>
</dbReference>
<sequence>MEQQRIEDVVIIGAGLSGIGAASRLRIHLPHLSLRIFEARDSMGGTWDLFRYPGIRSDSDMYTLGYPFRPWHLPKALTDGPSIKKYIEETAAEYGVDDKIEYRSKVTELSFNSDEALWTAKVEREDGSVERVMSRFVISGVGYYDYERGHVPMMGGEEDFRGQIIEPQFWPEDLDYQGKKVAVIGSGATAVTIVPAMAQSGAGHVAMIQRSPTYIASLPAKDPWFDTVSKVLPPAATYKFFRIKRLLMGTMTYQLSRRFPGWMKKQILKATEEALEGKVPVDPHFKPSYNPWDQRFCLVPDNDLFDVLKDGSASIHTGAIEKFTEKGVLLADGTEVEADIVIKATGLKLKPLSGMNMFVDGEKREFKDSFIYKGFMFSGMPNFAALFGYTNASWTLKTDLACRYLCRLIKEMEDRGMDIIEPSYGAVAPEAHPAIDLKSGYVNRGIDMFPKQGGERPWRNHQSYIADYFDMKFAKLDDGVMTFRKAEPVPVLMKEAAE</sequence>
<keyword evidence="6 7" id="KW-0503">Monooxygenase</keyword>
<evidence type="ECO:0000313" key="8">
    <source>
        <dbReference type="Proteomes" id="UP001595607"/>
    </source>
</evidence>
<evidence type="ECO:0000313" key="7">
    <source>
        <dbReference type="EMBL" id="MFC3302652.1"/>
    </source>
</evidence>
<proteinExistence type="inferred from homology"/>
<gene>
    <name evidence="7" type="ORF">ACFONP_07895</name>
</gene>